<feature type="compositionally biased region" description="Polar residues" evidence="1">
    <location>
        <begin position="1"/>
        <end position="12"/>
    </location>
</feature>
<proteinExistence type="predicted"/>
<feature type="region of interest" description="Disordered" evidence="1">
    <location>
        <begin position="1"/>
        <end position="32"/>
    </location>
</feature>
<dbReference type="AlphaFoldDB" id="A0A1I7SJB2"/>
<name>A0A1I7SJB2_BURXY</name>
<evidence type="ECO:0000313" key="3">
    <source>
        <dbReference type="WBParaSite" id="BXY_1313600.1"/>
    </source>
</evidence>
<dbReference type="WBParaSite" id="BXY_1313600.1">
    <property type="protein sequence ID" value="BXY_1313600.1"/>
    <property type="gene ID" value="BXY_1313600"/>
</dbReference>
<evidence type="ECO:0000313" key="2">
    <source>
        <dbReference type="Proteomes" id="UP000095284"/>
    </source>
</evidence>
<accession>A0A1I7SJB2</accession>
<reference evidence="3" key="1">
    <citation type="submission" date="2016-11" db="UniProtKB">
        <authorList>
            <consortium name="WormBaseParasite"/>
        </authorList>
    </citation>
    <scope>IDENTIFICATION</scope>
</reference>
<feature type="region of interest" description="Disordered" evidence="1">
    <location>
        <begin position="49"/>
        <end position="79"/>
    </location>
</feature>
<protein>
    <submittedName>
        <fullName evidence="3">E3 ubiquitin-protein ligase</fullName>
    </submittedName>
</protein>
<organism evidence="2 3">
    <name type="scientific">Bursaphelenchus xylophilus</name>
    <name type="common">Pinewood nematode worm</name>
    <name type="synonym">Aphelenchoides xylophilus</name>
    <dbReference type="NCBI Taxonomy" id="6326"/>
    <lineage>
        <taxon>Eukaryota</taxon>
        <taxon>Metazoa</taxon>
        <taxon>Ecdysozoa</taxon>
        <taxon>Nematoda</taxon>
        <taxon>Chromadorea</taxon>
        <taxon>Rhabditida</taxon>
        <taxon>Tylenchina</taxon>
        <taxon>Tylenchomorpha</taxon>
        <taxon>Aphelenchoidea</taxon>
        <taxon>Aphelenchoididae</taxon>
        <taxon>Bursaphelenchus</taxon>
    </lineage>
</organism>
<sequence>LFLGIHTNSVSRNRNDRPGPAHVGMRASPERRWTGRRPMPRILEMHQPSHLELQQPVAPGGRRVTAEGRSGPKNRSQTNGFLDLLDYDQKELGAQFNCDGRIMYDCLRYISSLDVEETINHPRCSLSSLPTTDGVKERSKYVKKNKK</sequence>
<evidence type="ECO:0000256" key="1">
    <source>
        <dbReference type="SAM" id="MobiDB-lite"/>
    </source>
</evidence>
<dbReference type="Proteomes" id="UP000095284">
    <property type="component" value="Unplaced"/>
</dbReference>